<comment type="caution">
    <text evidence="1">The sequence shown here is derived from an EMBL/GenBank/DDBJ whole genome shotgun (WGS) entry which is preliminary data.</text>
</comment>
<accession>A0ABQ8SDA1</accession>
<evidence type="ECO:0000313" key="1">
    <source>
        <dbReference type="EMBL" id="KAJ4431806.1"/>
    </source>
</evidence>
<name>A0ABQ8SDA1_PERAM</name>
<sequence>MSVVPFAKKKYTALSFHGEDLYRIHESRHGPTASYFTLGSVYAPPLPCVAELTHRIISAVAEVTPEVLHRVGEEIDYCHITNESHCLMTVPDLTRS</sequence>
<organism evidence="1 2">
    <name type="scientific">Periplaneta americana</name>
    <name type="common">American cockroach</name>
    <name type="synonym">Blatta americana</name>
    <dbReference type="NCBI Taxonomy" id="6978"/>
    <lineage>
        <taxon>Eukaryota</taxon>
        <taxon>Metazoa</taxon>
        <taxon>Ecdysozoa</taxon>
        <taxon>Arthropoda</taxon>
        <taxon>Hexapoda</taxon>
        <taxon>Insecta</taxon>
        <taxon>Pterygota</taxon>
        <taxon>Neoptera</taxon>
        <taxon>Polyneoptera</taxon>
        <taxon>Dictyoptera</taxon>
        <taxon>Blattodea</taxon>
        <taxon>Blattoidea</taxon>
        <taxon>Blattidae</taxon>
        <taxon>Blattinae</taxon>
        <taxon>Periplaneta</taxon>
    </lineage>
</organism>
<reference evidence="1 2" key="1">
    <citation type="journal article" date="2022" name="Allergy">
        <title>Genome assembly and annotation of Periplaneta americana reveal a comprehensive cockroach allergen profile.</title>
        <authorList>
            <person name="Wang L."/>
            <person name="Xiong Q."/>
            <person name="Saelim N."/>
            <person name="Wang L."/>
            <person name="Nong W."/>
            <person name="Wan A.T."/>
            <person name="Shi M."/>
            <person name="Liu X."/>
            <person name="Cao Q."/>
            <person name="Hui J.H.L."/>
            <person name="Sookrung N."/>
            <person name="Leung T.F."/>
            <person name="Tungtrongchitr A."/>
            <person name="Tsui S.K.W."/>
        </authorList>
    </citation>
    <scope>NUCLEOTIDE SEQUENCE [LARGE SCALE GENOMIC DNA]</scope>
    <source>
        <strain evidence="1">PWHHKU_190912</strain>
    </source>
</reference>
<protein>
    <submittedName>
        <fullName evidence="1">Uncharacterized protein</fullName>
    </submittedName>
</protein>
<proteinExistence type="predicted"/>
<evidence type="ECO:0000313" key="2">
    <source>
        <dbReference type="Proteomes" id="UP001148838"/>
    </source>
</evidence>
<keyword evidence="2" id="KW-1185">Reference proteome</keyword>
<dbReference type="EMBL" id="JAJSOF020000029">
    <property type="protein sequence ID" value="KAJ4431806.1"/>
    <property type="molecule type" value="Genomic_DNA"/>
</dbReference>
<gene>
    <name evidence="1" type="ORF">ANN_20411</name>
</gene>
<dbReference type="Proteomes" id="UP001148838">
    <property type="component" value="Unassembled WGS sequence"/>
</dbReference>